<keyword evidence="1" id="KW-0732">Signal</keyword>
<sequence length="120" mass="13123">MRIERLVLAAVAAFALGSPAVAGDQDFTLVNATGYTLNQVFVSPTRAKDWEEDVLGRDVLADGDRTEITFSRDTDACLWDLKVVYDNGESAEWDALSLCKISVAKISYDRKSGDTSVEVD</sequence>
<protein>
    <submittedName>
        <fullName evidence="2">Argininosuccinate lyase</fullName>
    </submittedName>
</protein>
<feature type="signal peptide" evidence="1">
    <location>
        <begin position="1"/>
        <end position="22"/>
    </location>
</feature>
<dbReference type="EMBL" id="JAGSGD010000001">
    <property type="protein sequence ID" value="MBR7620867.1"/>
    <property type="molecule type" value="Genomic_DNA"/>
</dbReference>
<reference evidence="2" key="1">
    <citation type="submission" date="2021-04" db="EMBL/GenBank/DDBJ databases">
        <title>Draft genome assembly of strain Phenylobacterium sp. 20VBR1 using MiniION and Illumina platforms.</title>
        <authorList>
            <person name="Thomas F.A."/>
            <person name="Krishnan K.P."/>
            <person name="Sinha R.K."/>
        </authorList>
    </citation>
    <scope>NUCLEOTIDE SEQUENCE</scope>
    <source>
        <strain evidence="2">20VBR1</strain>
    </source>
</reference>
<keyword evidence="3" id="KW-1185">Reference proteome</keyword>
<keyword evidence="2" id="KW-0456">Lyase</keyword>
<organism evidence="2 3">
    <name type="scientific">Phenylobacterium glaciei</name>
    <dbReference type="NCBI Taxonomy" id="2803784"/>
    <lineage>
        <taxon>Bacteria</taxon>
        <taxon>Pseudomonadati</taxon>
        <taxon>Pseudomonadota</taxon>
        <taxon>Alphaproteobacteria</taxon>
        <taxon>Caulobacterales</taxon>
        <taxon>Caulobacteraceae</taxon>
        <taxon>Phenylobacterium</taxon>
    </lineage>
</organism>
<proteinExistence type="predicted"/>
<accession>A0A941HY06</accession>
<dbReference type="Proteomes" id="UP000622580">
    <property type="component" value="Unassembled WGS sequence"/>
</dbReference>
<name>A0A941HY06_9CAUL</name>
<dbReference type="RefSeq" id="WP_215341587.1">
    <property type="nucleotide sequence ID" value="NZ_JAGSGD010000001.1"/>
</dbReference>
<gene>
    <name evidence="2" type="ORF">JKL49_15840</name>
</gene>
<feature type="chain" id="PRO_5037612602" evidence="1">
    <location>
        <begin position="23"/>
        <end position="120"/>
    </location>
</feature>
<comment type="caution">
    <text evidence="2">The sequence shown here is derived from an EMBL/GenBank/DDBJ whole genome shotgun (WGS) entry which is preliminary data.</text>
</comment>
<evidence type="ECO:0000256" key="1">
    <source>
        <dbReference type="SAM" id="SignalP"/>
    </source>
</evidence>
<evidence type="ECO:0000313" key="3">
    <source>
        <dbReference type="Proteomes" id="UP000622580"/>
    </source>
</evidence>
<evidence type="ECO:0000313" key="2">
    <source>
        <dbReference type="EMBL" id="MBR7620867.1"/>
    </source>
</evidence>
<dbReference type="GO" id="GO:0016829">
    <property type="term" value="F:lyase activity"/>
    <property type="evidence" value="ECO:0007669"/>
    <property type="project" value="UniProtKB-KW"/>
</dbReference>
<dbReference type="AlphaFoldDB" id="A0A941HY06"/>